<keyword evidence="1" id="KW-0732">Signal</keyword>
<evidence type="ECO:0000313" key="2">
    <source>
        <dbReference type="EMBL" id="MEQ2308818.1"/>
    </source>
</evidence>
<feature type="non-terminal residue" evidence="2">
    <location>
        <position position="1"/>
    </location>
</feature>
<reference evidence="2 3" key="1">
    <citation type="submission" date="2021-06" db="EMBL/GenBank/DDBJ databases">
        <authorList>
            <person name="Palmer J.M."/>
        </authorList>
    </citation>
    <scope>NUCLEOTIDE SEQUENCE [LARGE SCALE GENOMIC DNA]</scope>
    <source>
        <strain evidence="2 3">AS_MEX2019</strain>
        <tissue evidence="2">Muscle</tissue>
    </source>
</reference>
<feature type="signal peptide" evidence="1">
    <location>
        <begin position="1"/>
        <end position="17"/>
    </location>
</feature>
<name>A0ABV0ZRE5_9TELE</name>
<dbReference type="EMBL" id="JAHRIP010069955">
    <property type="protein sequence ID" value="MEQ2308818.1"/>
    <property type="molecule type" value="Genomic_DNA"/>
</dbReference>
<gene>
    <name evidence="2" type="ORF">AMECASPLE_032179</name>
</gene>
<sequence>TLFTLLLPLYLLLKTLDRLIILAHYYSTIICLTGKQLFGLSASHPLADLSINPLVSRFRFPCPRHCTGDLTANSAKQTVWMRRHSQQWCGRQKT</sequence>
<comment type="caution">
    <text evidence="2">The sequence shown here is derived from an EMBL/GenBank/DDBJ whole genome shotgun (WGS) entry which is preliminary data.</text>
</comment>
<dbReference type="Proteomes" id="UP001469553">
    <property type="component" value="Unassembled WGS sequence"/>
</dbReference>
<evidence type="ECO:0000313" key="3">
    <source>
        <dbReference type="Proteomes" id="UP001469553"/>
    </source>
</evidence>
<protein>
    <submittedName>
        <fullName evidence="2">Uncharacterized protein</fullName>
    </submittedName>
</protein>
<feature type="chain" id="PRO_5045846401" evidence="1">
    <location>
        <begin position="18"/>
        <end position="94"/>
    </location>
</feature>
<accession>A0ABV0ZRE5</accession>
<proteinExistence type="predicted"/>
<evidence type="ECO:0000256" key="1">
    <source>
        <dbReference type="SAM" id="SignalP"/>
    </source>
</evidence>
<organism evidence="2 3">
    <name type="scientific">Ameca splendens</name>
    <dbReference type="NCBI Taxonomy" id="208324"/>
    <lineage>
        <taxon>Eukaryota</taxon>
        <taxon>Metazoa</taxon>
        <taxon>Chordata</taxon>
        <taxon>Craniata</taxon>
        <taxon>Vertebrata</taxon>
        <taxon>Euteleostomi</taxon>
        <taxon>Actinopterygii</taxon>
        <taxon>Neopterygii</taxon>
        <taxon>Teleostei</taxon>
        <taxon>Neoteleostei</taxon>
        <taxon>Acanthomorphata</taxon>
        <taxon>Ovalentaria</taxon>
        <taxon>Atherinomorphae</taxon>
        <taxon>Cyprinodontiformes</taxon>
        <taxon>Goodeidae</taxon>
        <taxon>Ameca</taxon>
    </lineage>
</organism>
<keyword evidence="3" id="KW-1185">Reference proteome</keyword>